<dbReference type="Gene3D" id="1.10.630.10">
    <property type="entry name" value="Cytochrome P450"/>
    <property type="match status" value="1"/>
</dbReference>
<dbReference type="InterPro" id="IPR050529">
    <property type="entry name" value="CYP450_sterol_14alpha_dmase"/>
</dbReference>
<dbReference type="Pfam" id="PF00067">
    <property type="entry name" value="p450"/>
    <property type="match status" value="1"/>
</dbReference>
<dbReference type="GO" id="GO:0005506">
    <property type="term" value="F:iron ion binding"/>
    <property type="evidence" value="ECO:0007669"/>
    <property type="project" value="InterPro"/>
</dbReference>
<reference evidence="5 6" key="2">
    <citation type="submission" date="2021-10" db="EMBL/GenBank/DDBJ databases">
        <authorList>
            <person name="Piombo E."/>
        </authorList>
    </citation>
    <scope>NUCLEOTIDE SEQUENCE [LARGE SCALE GENOMIC DNA]</scope>
</reference>
<evidence type="ECO:0000313" key="6">
    <source>
        <dbReference type="Proteomes" id="UP000775872"/>
    </source>
</evidence>
<dbReference type="InterPro" id="IPR001128">
    <property type="entry name" value="Cyt_P450"/>
</dbReference>
<comment type="similarity">
    <text evidence="1">Belongs to the cytochrome P450 family.</text>
</comment>
<sequence length="549" mass="62007">MATLEDMDVCAKATLIQARGPQAGSIETAGSPFPGHAIALFKNTTALYQYADAYFEHNRQPYALQVAGQQLVVVSHPRHKTDVFKNTEAYSFDPFINIVYTRVGNVSEDSLVTLWRKVSDGFVSLHPNPRRNVLVKTGQELLHKQVQNPDYFKQLAASVNKNMEDRMRWNTFAPAAVINEMPQSSTKVVSMHRWVREVTIGAQTRSFFGPLLEDILPNFTEIYDLWDINSWMATYQYPDFMAKAATRPREQLVDAIMKFLDTPKEKRTGGVPYVSEVEDEMRHAGLDTEACARVLMIILWGIVSSELPLYLESQWLQSEADHSIARINSNVQMTTFWMMVHIVHDPALMAAIRAEIAPTMTAVDESKEEASETLRAGLVQGSPLLNSVFNEIIRFYNTGSSMRETTRETNISGKRIPAGTKIVLPQRQLLLDTGAFGQNANIVDCYRFFRNKELERHEFYRPFGQGITLCSGKKIGRFESLSFVAWALWRFDIKEVRAGQRASDGTAGLVVPRLDLQKPSLGISKQVEGDDMVLEVSSRPDVQISRWAK</sequence>
<proteinExistence type="inferred from homology"/>
<dbReference type="AlphaFoldDB" id="A0A9N9YSK3"/>
<keyword evidence="3" id="KW-0479">Metal-binding</keyword>
<name>A0A9N9YSK3_9HYPO</name>
<protein>
    <recommendedName>
        <fullName evidence="7">Cytochrome P450</fullName>
    </recommendedName>
</protein>
<reference evidence="6" key="1">
    <citation type="submission" date="2019-06" db="EMBL/GenBank/DDBJ databases">
        <authorList>
            <person name="Broberg M."/>
        </authorList>
    </citation>
    <scope>NUCLEOTIDE SEQUENCE [LARGE SCALE GENOMIC DNA]</scope>
</reference>
<evidence type="ECO:0000256" key="4">
    <source>
        <dbReference type="ARBA" id="ARBA00023004"/>
    </source>
</evidence>
<dbReference type="PANTHER" id="PTHR24304">
    <property type="entry name" value="CYTOCHROME P450 FAMILY 7"/>
    <property type="match status" value="1"/>
</dbReference>
<dbReference type="OrthoDB" id="1470350at2759"/>
<dbReference type="Proteomes" id="UP000775872">
    <property type="component" value="Unassembled WGS sequence"/>
</dbReference>
<evidence type="ECO:0000256" key="2">
    <source>
        <dbReference type="ARBA" id="ARBA00022617"/>
    </source>
</evidence>
<dbReference type="GO" id="GO:0016705">
    <property type="term" value="F:oxidoreductase activity, acting on paired donors, with incorporation or reduction of molecular oxygen"/>
    <property type="evidence" value="ECO:0007669"/>
    <property type="project" value="InterPro"/>
</dbReference>
<dbReference type="InterPro" id="IPR036396">
    <property type="entry name" value="Cyt_P450_sf"/>
</dbReference>
<gene>
    <name evidence="5" type="ORF">CSOL1703_00003217</name>
</gene>
<evidence type="ECO:0008006" key="7">
    <source>
        <dbReference type="Google" id="ProtNLM"/>
    </source>
</evidence>
<dbReference type="GO" id="GO:0020037">
    <property type="term" value="F:heme binding"/>
    <property type="evidence" value="ECO:0007669"/>
    <property type="project" value="InterPro"/>
</dbReference>
<dbReference type="EMBL" id="CABFOC020000002">
    <property type="protein sequence ID" value="CAH0038131.1"/>
    <property type="molecule type" value="Genomic_DNA"/>
</dbReference>
<keyword evidence="2" id="KW-0349">Heme</keyword>
<evidence type="ECO:0000256" key="3">
    <source>
        <dbReference type="ARBA" id="ARBA00022723"/>
    </source>
</evidence>
<keyword evidence="4" id="KW-0408">Iron</keyword>
<accession>A0A9N9YSK3</accession>
<evidence type="ECO:0000256" key="1">
    <source>
        <dbReference type="ARBA" id="ARBA00010617"/>
    </source>
</evidence>
<dbReference type="GO" id="GO:0008395">
    <property type="term" value="F:steroid hydroxylase activity"/>
    <property type="evidence" value="ECO:0007669"/>
    <property type="project" value="TreeGrafter"/>
</dbReference>
<dbReference type="PANTHER" id="PTHR24304:SF2">
    <property type="entry name" value="24-HYDROXYCHOLESTEROL 7-ALPHA-HYDROXYLASE"/>
    <property type="match status" value="1"/>
</dbReference>
<keyword evidence="6" id="KW-1185">Reference proteome</keyword>
<dbReference type="CDD" id="cd11040">
    <property type="entry name" value="CYP7_CYP8-like"/>
    <property type="match status" value="1"/>
</dbReference>
<dbReference type="SUPFAM" id="SSF48264">
    <property type="entry name" value="Cytochrome P450"/>
    <property type="match status" value="1"/>
</dbReference>
<evidence type="ECO:0000313" key="5">
    <source>
        <dbReference type="EMBL" id="CAH0038131.1"/>
    </source>
</evidence>
<comment type="caution">
    <text evidence="5">The sequence shown here is derived from an EMBL/GenBank/DDBJ whole genome shotgun (WGS) entry which is preliminary data.</text>
</comment>
<organism evidence="5 6">
    <name type="scientific">Clonostachys solani</name>
    <dbReference type="NCBI Taxonomy" id="160281"/>
    <lineage>
        <taxon>Eukaryota</taxon>
        <taxon>Fungi</taxon>
        <taxon>Dikarya</taxon>
        <taxon>Ascomycota</taxon>
        <taxon>Pezizomycotina</taxon>
        <taxon>Sordariomycetes</taxon>
        <taxon>Hypocreomycetidae</taxon>
        <taxon>Hypocreales</taxon>
        <taxon>Bionectriaceae</taxon>
        <taxon>Clonostachys</taxon>
    </lineage>
</organism>